<organism evidence="16 17">
    <name type="scientific">Persicobacter diffluens</name>
    <dbReference type="NCBI Taxonomy" id="981"/>
    <lineage>
        <taxon>Bacteria</taxon>
        <taxon>Pseudomonadati</taxon>
        <taxon>Bacteroidota</taxon>
        <taxon>Cytophagia</taxon>
        <taxon>Cytophagales</taxon>
        <taxon>Persicobacteraceae</taxon>
        <taxon>Persicobacter</taxon>
    </lineage>
</organism>
<feature type="binding site" evidence="8 11">
    <location>
        <begin position="191"/>
        <end position="196"/>
    </location>
    <ligand>
        <name>NADP(+)</name>
        <dbReference type="ChEBI" id="CHEBI:58349"/>
    </ligand>
</feature>
<feature type="binding site" evidence="8 10">
    <location>
        <begin position="116"/>
        <end position="118"/>
    </location>
    <ligand>
        <name>substrate</name>
    </ligand>
</feature>
<evidence type="ECO:0000256" key="9">
    <source>
        <dbReference type="PIRSR" id="PIRSR000445-1"/>
    </source>
</evidence>
<dbReference type="GO" id="GO:0050661">
    <property type="term" value="F:NADP binding"/>
    <property type="evidence" value="ECO:0007669"/>
    <property type="project" value="InterPro"/>
</dbReference>
<feature type="domain" description="Glutamyl-tRNA reductase N-terminal" evidence="15">
    <location>
        <begin position="9"/>
        <end position="158"/>
    </location>
</feature>
<evidence type="ECO:0000256" key="11">
    <source>
        <dbReference type="PIRSR" id="PIRSR000445-3"/>
    </source>
</evidence>
<comment type="similarity">
    <text evidence="2 8 12">Belongs to the glutamyl-tRNA reductase family.</text>
</comment>
<dbReference type="Gene3D" id="3.30.460.30">
    <property type="entry name" value="Glutamyl-tRNA reductase, N-terminal domain"/>
    <property type="match status" value="1"/>
</dbReference>
<dbReference type="NCBIfam" id="TIGR01035">
    <property type="entry name" value="hemA"/>
    <property type="match status" value="1"/>
</dbReference>
<keyword evidence="4 8" id="KW-0521">NADP</keyword>
<feature type="domain" description="Quinate/shikimate 5-dehydrogenase/glutamyl-tRNA reductase" evidence="14">
    <location>
        <begin position="173"/>
        <end position="304"/>
    </location>
</feature>
<comment type="caution">
    <text evidence="8">Lacks conserved residue(s) required for the propagation of feature annotation.</text>
</comment>
<dbReference type="InterPro" id="IPR015895">
    <property type="entry name" value="4pyrrol_synth_GluRdtase_N"/>
</dbReference>
<comment type="subunit">
    <text evidence="8">Homodimer.</text>
</comment>
<feature type="active site" description="Nucleophile" evidence="8 9">
    <location>
        <position position="52"/>
    </location>
</feature>
<dbReference type="InterPro" id="IPR006151">
    <property type="entry name" value="Shikm_DH/Glu-tRNA_Rdtase"/>
</dbReference>
<reference evidence="16 17" key="1">
    <citation type="submission" date="2021-12" db="EMBL/GenBank/DDBJ databases">
        <title>Genome sequencing of bacteria with rrn-lacking chromosome and rrn-plasmid.</title>
        <authorList>
            <person name="Anda M."/>
            <person name="Iwasaki W."/>
        </authorList>
    </citation>
    <scope>NUCLEOTIDE SEQUENCE [LARGE SCALE GENOMIC DNA]</scope>
    <source>
        <strain evidence="16 17">NBRC 15940</strain>
    </source>
</reference>
<keyword evidence="6 8" id="KW-0627">Porphyrin biosynthesis</keyword>
<comment type="caution">
    <text evidence="16">The sequence shown here is derived from an EMBL/GenBank/DDBJ whole genome shotgun (WGS) entry which is preliminary data.</text>
</comment>
<evidence type="ECO:0000256" key="10">
    <source>
        <dbReference type="PIRSR" id="PIRSR000445-2"/>
    </source>
</evidence>
<comment type="function">
    <text evidence="8">Catalyzes the NADPH-dependent reduction of glutamyl-tRNA(Glu) to glutamate 1-semialdehyde (GSA).</text>
</comment>
<dbReference type="PANTHER" id="PTHR43013:SF1">
    <property type="entry name" value="GLUTAMYL-TRNA REDUCTASE"/>
    <property type="match status" value="1"/>
</dbReference>
<name>A0AAN5AJL2_9BACT</name>
<dbReference type="InterPro" id="IPR036453">
    <property type="entry name" value="GluRdtase_dimer_dom_sf"/>
</dbReference>
<dbReference type="SUPFAM" id="SSF51735">
    <property type="entry name" value="NAD(P)-binding Rossmann-fold domains"/>
    <property type="match status" value="1"/>
</dbReference>
<evidence type="ECO:0000259" key="14">
    <source>
        <dbReference type="Pfam" id="PF01488"/>
    </source>
</evidence>
<comment type="pathway">
    <text evidence="1 8 12">Porphyrin-containing compound metabolism; protoporphyrin-IX biosynthesis; 5-aminolevulinate from L-glutamyl-tRNA(Glu): step 1/2.</text>
</comment>
<feature type="domain" description="Tetrapyrrole biosynthesis glutamyl-tRNA reductase dimerisation" evidence="13">
    <location>
        <begin position="320"/>
        <end position="416"/>
    </location>
</feature>
<dbReference type="GO" id="GO:0008883">
    <property type="term" value="F:glutamyl-tRNA reductase activity"/>
    <property type="evidence" value="ECO:0007669"/>
    <property type="project" value="UniProtKB-UniRule"/>
</dbReference>
<evidence type="ECO:0000256" key="1">
    <source>
        <dbReference type="ARBA" id="ARBA00005059"/>
    </source>
</evidence>
<keyword evidence="5 8" id="KW-0560">Oxidoreductase</keyword>
<evidence type="ECO:0000259" key="15">
    <source>
        <dbReference type="Pfam" id="PF05201"/>
    </source>
</evidence>
<dbReference type="PIRSF" id="PIRSF000445">
    <property type="entry name" value="4pyrrol_synth_GluRdtase"/>
    <property type="match status" value="1"/>
</dbReference>
<dbReference type="InterPro" id="IPR036343">
    <property type="entry name" value="GluRdtase_N_sf"/>
</dbReference>
<gene>
    <name evidence="8 16" type="primary">hemA</name>
    <name evidence="16" type="ORF">PEDI_01280</name>
</gene>
<comment type="domain">
    <text evidence="8">Possesses an unusual extended V-shaped dimeric structure with each monomer consisting of three distinct domains arranged along a curved 'spinal' alpha-helix. The N-terminal catalytic domain specifically recognizes the glutamate moiety of the substrate. The second domain is the NADPH-binding domain, and the third C-terminal domain is responsible for dimerization.</text>
</comment>
<dbReference type="InterPro" id="IPR036291">
    <property type="entry name" value="NAD(P)-bd_dom_sf"/>
</dbReference>
<evidence type="ECO:0000256" key="6">
    <source>
        <dbReference type="ARBA" id="ARBA00023244"/>
    </source>
</evidence>
<feature type="binding site" evidence="8 10">
    <location>
        <position position="111"/>
    </location>
    <ligand>
        <name>substrate</name>
    </ligand>
</feature>
<proteinExistence type="inferred from homology"/>
<evidence type="ECO:0000256" key="3">
    <source>
        <dbReference type="ARBA" id="ARBA00012970"/>
    </source>
</evidence>
<evidence type="ECO:0000256" key="5">
    <source>
        <dbReference type="ARBA" id="ARBA00023002"/>
    </source>
</evidence>
<dbReference type="Pfam" id="PF00745">
    <property type="entry name" value="GlutR_dimer"/>
    <property type="match status" value="1"/>
</dbReference>
<keyword evidence="17" id="KW-1185">Reference proteome</keyword>
<comment type="miscellaneous">
    <text evidence="8">During catalysis, the active site Cys acts as a nucleophile attacking the alpha-carbonyl group of tRNA-bound glutamate with the formation of a thioester intermediate between enzyme and glutamate, and the concomitant release of tRNA(Glu). The thioester intermediate is finally reduced by direct hydride transfer from NADPH, to form the product GSA.</text>
</comment>
<evidence type="ECO:0000256" key="4">
    <source>
        <dbReference type="ARBA" id="ARBA00022857"/>
    </source>
</evidence>
<evidence type="ECO:0000313" key="16">
    <source>
        <dbReference type="EMBL" id="GJM59576.1"/>
    </source>
</evidence>
<accession>A0AAN5AJL2</accession>
<dbReference type="AlphaFoldDB" id="A0AAN5AJL2"/>
<dbReference type="EC" id="1.2.1.70" evidence="3 8"/>
<dbReference type="EMBL" id="BQKE01000001">
    <property type="protein sequence ID" value="GJM59576.1"/>
    <property type="molecule type" value="Genomic_DNA"/>
</dbReference>
<protein>
    <recommendedName>
        <fullName evidence="3 8">Glutamyl-tRNA reductase</fullName>
        <shortName evidence="8">GluTR</shortName>
        <ecNumber evidence="3 8">1.2.1.70</ecNumber>
    </recommendedName>
</protein>
<dbReference type="SUPFAM" id="SSF69742">
    <property type="entry name" value="Glutamyl tRNA-reductase catalytic, N-terminal domain"/>
    <property type="match status" value="1"/>
</dbReference>
<evidence type="ECO:0000256" key="12">
    <source>
        <dbReference type="RuleBase" id="RU000584"/>
    </source>
</evidence>
<comment type="catalytic activity">
    <reaction evidence="7 8 12">
        <text>(S)-4-amino-5-oxopentanoate + tRNA(Glu) + NADP(+) = L-glutamyl-tRNA(Glu) + NADPH + H(+)</text>
        <dbReference type="Rhea" id="RHEA:12344"/>
        <dbReference type="Rhea" id="RHEA-COMP:9663"/>
        <dbReference type="Rhea" id="RHEA-COMP:9680"/>
        <dbReference type="ChEBI" id="CHEBI:15378"/>
        <dbReference type="ChEBI" id="CHEBI:57501"/>
        <dbReference type="ChEBI" id="CHEBI:57783"/>
        <dbReference type="ChEBI" id="CHEBI:58349"/>
        <dbReference type="ChEBI" id="CHEBI:78442"/>
        <dbReference type="ChEBI" id="CHEBI:78520"/>
        <dbReference type="EC" id="1.2.1.70"/>
    </reaction>
</comment>
<dbReference type="SUPFAM" id="SSF69075">
    <property type="entry name" value="Glutamyl tRNA-reductase dimerization domain"/>
    <property type="match status" value="1"/>
</dbReference>
<dbReference type="HAMAP" id="MF_00087">
    <property type="entry name" value="Glu_tRNA_reductase"/>
    <property type="match status" value="1"/>
</dbReference>
<evidence type="ECO:0000256" key="8">
    <source>
        <dbReference type="HAMAP-Rule" id="MF_00087"/>
    </source>
</evidence>
<dbReference type="Gene3D" id="3.40.50.720">
    <property type="entry name" value="NAD(P)-binding Rossmann-like Domain"/>
    <property type="match status" value="1"/>
</dbReference>
<evidence type="ECO:0000313" key="17">
    <source>
        <dbReference type="Proteomes" id="UP001310022"/>
    </source>
</evidence>
<dbReference type="RefSeq" id="WP_053406279.1">
    <property type="nucleotide sequence ID" value="NZ_BQKE01000001.1"/>
</dbReference>
<feature type="binding site" evidence="8 10">
    <location>
        <position position="122"/>
    </location>
    <ligand>
        <name>substrate</name>
    </ligand>
</feature>
<dbReference type="Proteomes" id="UP001310022">
    <property type="component" value="Unassembled WGS sequence"/>
</dbReference>
<evidence type="ECO:0000259" key="13">
    <source>
        <dbReference type="Pfam" id="PF00745"/>
    </source>
</evidence>
<evidence type="ECO:0000256" key="7">
    <source>
        <dbReference type="ARBA" id="ARBA00047464"/>
    </source>
</evidence>
<dbReference type="PANTHER" id="PTHR43013">
    <property type="entry name" value="GLUTAMYL-TRNA REDUCTASE"/>
    <property type="match status" value="1"/>
</dbReference>
<dbReference type="InterPro" id="IPR015896">
    <property type="entry name" value="4pyrrol_synth_GluRdtase_dimer"/>
</dbReference>
<dbReference type="InterPro" id="IPR000343">
    <property type="entry name" value="4pyrrol_synth_GluRdtase"/>
</dbReference>
<dbReference type="Pfam" id="PF01488">
    <property type="entry name" value="Shikimate_DH"/>
    <property type="match status" value="1"/>
</dbReference>
<dbReference type="GO" id="GO:0019353">
    <property type="term" value="P:protoporphyrinogen IX biosynthetic process from glutamate"/>
    <property type="evidence" value="ECO:0007669"/>
    <property type="project" value="TreeGrafter"/>
</dbReference>
<dbReference type="Pfam" id="PF05201">
    <property type="entry name" value="GlutR_N"/>
    <property type="match status" value="1"/>
</dbReference>
<feature type="binding site" evidence="8 10">
    <location>
        <begin position="51"/>
        <end position="54"/>
    </location>
    <ligand>
        <name>substrate</name>
    </ligand>
</feature>
<evidence type="ECO:0000256" key="2">
    <source>
        <dbReference type="ARBA" id="ARBA00005916"/>
    </source>
</evidence>
<sequence length="425" mass="48110">MVNNFKFTGISHKQADIKLRELVALDENASKKLLFELKEKLGLQEALILSTCNRTEVYYNDRRDLSFDIARLIGVIKGLENPCRIAAKFEGISENSAAVQYLFHIAMGLESKVVGDIQISNQVKKAYQWSCDEGMAGPLLHRLMHTVFFCNKRVSQETCFRDGAASVSYAATEIAENLTSQILDPKILVLGLGEIGEDVVRNLVDREFREIYIANRTSSKATKLASELNLNTLPFEEAQAFIREEADVIISSVAMDQPFITADFVKDINIKGYKHFIDLSVPRSIELDVEFVPGATLHNIDNITATTNKALEKRLKAVPQVESIIQECQSEFMNWSKEMVVSPTIKKMKNSLEQIRQQEMARFLKNATEQEAKMMDKVTKGMIQKIMKLPVLQLKAACKRDEADQLVDVLNDLFDLEKSQEYVKK</sequence>